<keyword evidence="12" id="KW-0135">Cellulose biosynthesis</keyword>
<comment type="subunit">
    <text evidence="3">Homodimer.</text>
</comment>
<evidence type="ECO:0000256" key="7">
    <source>
        <dbReference type="ARBA" id="ARBA00022679"/>
    </source>
</evidence>
<keyword evidence="20" id="KW-0548">Nucleotidyltransferase</keyword>
<dbReference type="EC" id="2.7.7.65" evidence="4"/>
<evidence type="ECO:0000256" key="11">
    <source>
        <dbReference type="ARBA" id="ARBA00022842"/>
    </source>
</evidence>
<reference evidence="20 21" key="1">
    <citation type="submission" date="2021-08" db="EMBL/GenBank/DDBJ databases">
        <authorList>
            <person name="Peeters C."/>
        </authorList>
    </citation>
    <scope>NUCLEOTIDE SEQUENCE [LARGE SCALE GENOMIC DNA]</scope>
    <source>
        <strain evidence="20 21">LMG 32289</strain>
    </source>
</reference>
<evidence type="ECO:0000256" key="1">
    <source>
        <dbReference type="ARBA" id="ARBA00004429"/>
    </source>
</evidence>
<comment type="pathway">
    <text evidence="2">Glycan metabolism; bacterial cellulose biosynthesis.</text>
</comment>
<dbReference type="SMART" id="SM00267">
    <property type="entry name" value="GGDEF"/>
    <property type="match status" value="1"/>
</dbReference>
<gene>
    <name evidence="20" type="primary">dgcQ</name>
    <name evidence="20" type="ORF">LMG32289_03234</name>
</gene>
<dbReference type="PANTHER" id="PTHR45138:SF9">
    <property type="entry name" value="DIGUANYLATE CYCLASE DGCM-RELATED"/>
    <property type="match status" value="1"/>
</dbReference>
<dbReference type="Pfam" id="PF00990">
    <property type="entry name" value="GGDEF"/>
    <property type="match status" value="1"/>
</dbReference>
<dbReference type="CDD" id="cd01949">
    <property type="entry name" value="GGDEF"/>
    <property type="match status" value="1"/>
</dbReference>
<keyword evidence="9" id="KW-0479">Metal-binding</keyword>
<evidence type="ECO:0000256" key="3">
    <source>
        <dbReference type="ARBA" id="ARBA00011738"/>
    </source>
</evidence>
<comment type="caution">
    <text evidence="20">The sequence shown here is derived from an EMBL/GenBank/DDBJ whole genome shotgun (WGS) entry which is preliminary data.</text>
</comment>
<feature type="transmembrane region" description="Helical" evidence="18">
    <location>
        <begin position="20"/>
        <end position="41"/>
    </location>
</feature>
<dbReference type="Pfam" id="PF17151">
    <property type="entry name" value="CHASE7"/>
    <property type="match status" value="1"/>
</dbReference>
<keyword evidence="11" id="KW-0460">Magnesium</keyword>
<dbReference type="SUPFAM" id="SSF55073">
    <property type="entry name" value="Nucleotide cyclase"/>
    <property type="match status" value="1"/>
</dbReference>
<accession>A0ABM8X5C7</accession>
<dbReference type="PROSITE" id="PS50887">
    <property type="entry name" value="GGDEF"/>
    <property type="match status" value="1"/>
</dbReference>
<feature type="transmembrane region" description="Helical" evidence="18">
    <location>
        <begin position="373"/>
        <end position="396"/>
    </location>
</feature>
<keyword evidence="21" id="KW-1185">Reference proteome</keyword>
<keyword evidence="8 18" id="KW-0812">Transmembrane</keyword>
<feature type="domain" description="GGDEF" evidence="19">
    <location>
        <begin position="440"/>
        <end position="585"/>
    </location>
</feature>
<dbReference type="EMBL" id="CAJZAG010000006">
    <property type="protein sequence ID" value="CAG9175141.1"/>
    <property type="molecule type" value="Genomic_DNA"/>
</dbReference>
<keyword evidence="14 18" id="KW-0472">Membrane</keyword>
<evidence type="ECO:0000256" key="17">
    <source>
        <dbReference type="ARBA" id="ARBA00045634"/>
    </source>
</evidence>
<evidence type="ECO:0000256" key="6">
    <source>
        <dbReference type="ARBA" id="ARBA00022519"/>
    </source>
</evidence>
<dbReference type="RefSeq" id="WP_223989966.1">
    <property type="nucleotide sequence ID" value="NZ_CAJZAG010000006.1"/>
</dbReference>
<dbReference type="NCBIfam" id="TIGR00254">
    <property type="entry name" value="GGDEF"/>
    <property type="match status" value="1"/>
</dbReference>
<protein>
    <recommendedName>
        <fullName evidence="4">diguanylate cyclase</fullName>
        <ecNumber evidence="4">2.7.7.65</ecNumber>
    </recommendedName>
    <alternativeName>
        <fullName evidence="15">Cellulose synthesis regulatory protein</fullName>
    </alternativeName>
</protein>
<evidence type="ECO:0000256" key="8">
    <source>
        <dbReference type="ARBA" id="ARBA00022692"/>
    </source>
</evidence>
<comment type="subcellular location">
    <subcellularLocation>
        <location evidence="1">Cell inner membrane</location>
        <topology evidence="1">Multi-pass membrane protein</topology>
    </subcellularLocation>
</comment>
<dbReference type="InterPro" id="IPR050469">
    <property type="entry name" value="Diguanylate_Cyclase"/>
</dbReference>
<dbReference type="InterPro" id="IPR033416">
    <property type="entry name" value="CHASE7"/>
</dbReference>
<sequence>MVWRKLVPQPRWLPRAAILYPQRVVVICFAIVMLLMFVIGAREVWKEDERALAERQHSLALRALGVGAVFATERQRLEFLRDSATEHYALLADAAVAAATAAEDPALDRAYAARNDPVWTLSAGPGVAPVIGVGEKELEGLSGFARRDDDLRDDLRVARALSPLLGLLARQDRVHLNVLFISANGLYVVYPEQDRALVPALVRRFDAMPYYRSMLPDRTEGDEPRWISNYTQFGDGQLISTLSIPIHAGSRSGAQSSTTFRGVIAVDVAQTRLQGLLNEGNAPDDTVYLMGRDGAFVSASQGAVASGQRWPAGVPGDWRDVPPTRLFEDRAGALRHGAYTLVYQQAANGNWVLFEAISPRQRFDAMLARMSPVLLAVWLLLPLLLWVTLFVVTHLFDHYLALGEKLQELAEYDPLTGLANRRHFQLLFEQETERRLRHRHPLALMMVDIDFFKRVNDKWGHASGDRVLAGMATLMREQLRTIDVPARLGGEEFAVLLPGATLADAVLAAERLRVAIEGFAVTPAPDAAAAARAERDGRIHFTISIGVVEAGPRDGTTLDVLLANADRRLYAAKASGRNRTVSTDDAMATGA</sequence>
<keyword evidence="10" id="KW-0547">Nucleotide-binding</keyword>
<name>A0ABM8X5C7_9BURK</name>
<evidence type="ECO:0000256" key="16">
    <source>
        <dbReference type="ARBA" id="ARBA00034247"/>
    </source>
</evidence>
<dbReference type="InterPro" id="IPR043128">
    <property type="entry name" value="Rev_trsase/Diguanyl_cyclase"/>
</dbReference>
<organism evidence="20 21">
    <name type="scientific">Cupriavidus pampae</name>
    <dbReference type="NCBI Taxonomy" id="659251"/>
    <lineage>
        <taxon>Bacteria</taxon>
        <taxon>Pseudomonadati</taxon>
        <taxon>Pseudomonadota</taxon>
        <taxon>Betaproteobacteria</taxon>
        <taxon>Burkholderiales</taxon>
        <taxon>Burkholderiaceae</taxon>
        <taxon>Cupriavidus</taxon>
    </lineage>
</organism>
<evidence type="ECO:0000256" key="2">
    <source>
        <dbReference type="ARBA" id="ARBA00005186"/>
    </source>
</evidence>
<dbReference type="Gene3D" id="3.30.70.270">
    <property type="match status" value="1"/>
</dbReference>
<keyword evidence="13 18" id="KW-1133">Transmembrane helix</keyword>
<dbReference type="Proteomes" id="UP000706525">
    <property type="component" value="Unassembled WGS sequence"/>
</dbReference>
<evidence type="ECO:0000256" key="13">
    <source>
        <dbReference type="ARBA" id="ARBA00022989"/>
    </source>
</evidence>
<evidence type="ECO:0000313" key="21">
    <source>
        <dbReference type="Proteomes" id="UP000706525"/>
    </source>
</evidence>
<comment type="catalytic activity">
    <reaction evidence="16">
        <text>2 GTP = 3',3'-c-di-GMP + 2 diphosphate</text>
        <dbReference type="Rhea" id="RHEA:24898"/>
        <dbReference type="ChEBI" id="CHEBI:33019"/>
        <dbReference type="ChEBI" id="CHEBI:37565"/>
        <dbReference type="ChEBI" id="CHEBI:58805"/>
        <dbReference type="EC" id="2.7.7.65"/>
    </reaction>
</comment>
<evidence type="ECO:0000256" key="10">
    <source>
        <dbReference type="ARBA" id="ARBA00022741"/>
    </source>
</evidence>
<evidence type="ECO:0000256" key="4">
    <source>
        <dbReference type="ARBA" id="ARBA00012528"/>
    </source>
</evidence>
<keyword evidence="6" id="KW-0997">Cell inner membrane</keyword>
<keyword evidence="5" id="KW-1003">Cell membrane</keyword>
<evidence type="ECO:0000256" key="5">
    <source>
        <dbReference type="ARBA" id="ARBA00022475"/>
    </source>
</evidence>
<evidence type="ECO:0000313" key="20">
    <source>
        <dbReference type="EMBL" id="CAG9175141.1"/>
    </source>
</evidence>
<dbReference type="PANTHER" id="PTHR45138">
    <property type="entry name" value="REGULATORY COMPONENTS OF SENSORY TRANSDUCTION SYSTEM"/>
    <property type="match status" value="1"/>
</dbReference>
<evidence type="ECO:0000259" key="19">
    <source>
        <dbReference type="PROSITE" id="PS50887"/>
    </source>
</evidence>
<proteinExistence type="predicted"/>
<dbReference type="InterPro" id="IPR000160">
    <property type="entry name" value="GGDEF_dom"/>
</dbReference>
<evidence type="ECO:0000256" key="9">
    <source>
        <dbReference type="ARBA" id="ARBA00022723"/>
    </source>
</evidence>
<evidence type="ECO:0000256" key="12">
    <source>
        <dbReference type="ARBA" id="ARBA00022916"/>
    </source>
</evidence>
<comment type="function">
    <text evidence="17">Catalyzes the synthesis of cyclic-di-GMP (c-di-GMP) via the condensation of 2 GTP molecules. Cyclic-di-GMP is a second messenger which controls cell surface-associated traits in bacteria. Involved in the regulation of cellulose production.</text>
</comment>
<evidence type="ECO:0000256" key="15">
    <source>
        <dbReference type="ARBA" id="ARBA00031311"/>
    </source>
</evidence>
<keyword evidence="7 20" id="KW-0808">Transferase</keyword>
<evidence type="ECO:0000256" key="14">
    <source>
        <dbReference type="ARBA" id="ARBA00023136"/>
    </source>
</evidence>
<evidence type="ECO:0000256" key="18">
    <source>
        <dbReference type="SAM" id="Phobius"/>
    </source>
</evidence>
<dbReference type="InterPro" id="IPR029787">
    <property type="entry name" value="Nucleotide_cyclase"/>
</dbReference>
<dbReference type="GO" id="GO:0052621">
    <property type="term" value="F:diguanylate cyclase activity"/>
    <property type="evidence" value="ECO:0007669"/>
    <property type="project" value="UniProtKB-EC"/>
</dbReference>